<name>A0A9Q9JFH0_RAOOR</name>
<organism evidence="2 3">
    <name type="scientific">Raoultella ornithinolytica</name>
    <name type="common">Klebsiella ornithinolytica</name>
    <dbReference type="NCBI Taxonomy" id="54291"/>
    <lineage>
        <taxon>Bacteria</taxon>
        <taxon>Pseudomonadati</taxon>
        <taxon>Pseudomonadota</taxon>
        <taxon>Gammaproteobacteria</taxon>
        <taxon>Enterobacterales</taxon>
        <taxon>Enterobacteriaceae</taxon>
        <taxon>Klebsiella/Raoultella group</taxon>
        <taxon>Raoultella</taxon>
    </lineage>
</organism>
<dbReference type="EMBL" id="CP104450">
    <property type="protein sequence ID" value="UXE39858.1"/>
    <property type="molecule type" value="Genomic_DNA"/>
</dbReference>
<dbReference type="AlphaFoldDB" id="A0A9Q9JFH0"/>
<feature type="region of interest" description="Disordered" evidence="1">
    <location>
        <begin position="70"/>
        <end position="99"/>
    </location>
</feature>
<dbReference type="Proteomes" id="UP001064206">
    <property type="component" value="Chromosome"/>
</dbReference>
<evidence type="ECO:0000313" key="2">
    <source>
        <dbReference type="EMBL" id="UXE39858.1"/>
    </source>
</evidence>
<evidence type="ECO:0000256" key="1">
    <source>
        <dbReference type="SAM" id="MobiDB-lite"/>
    </source>
</evidence>
<accession>A0A9Q9JFH0</accession>
<sequence length="99" mass="10996">MPMDDMDSGQQVKEGMMSAAVSFLRYFLLKIVYEDYFYELCPGVHGNKPSFFLHFTHYPNASSTVFSAGNTAISPAGEESADENPEAARHMTPESSEFS</sequence>
<protein>
    <submittedName>
        <fullName evidence="2">Uncharacterized protein</fullName>
    </submittedName>
</protein>
<dbReference type="RefSeq" id="WP_151351819.1">
    <property type="nucleotide sequence ID" value="NZ_CP104450.1"/>
</dbReference>
<gene>
    <name evidence="2" type="ORF">N2J37_09005</name>
</gene>
<proteinExistence type="predicted"/>
<evidence type="ECO:0000313" key="3">
    <source>
        <dbReference type="Proteomes" id="UP001064206"/>
    </source>
</evidence>
<reference evidence="2" key="1">
    <citation type="submission" date="2022-09" db="EMBL/GenBank/DDBJ databases">
        <title>Multidrug resistance Raoultella ornithinolytica Strain MQB_Silv_108.</title>
        <authorList>
            <person name="Quintela-Baluja M."/>
        </authorList>
    </citation>
    <scope>NUCLEOTIDE SEQUENCE</scope>
    <source>
        <strain evidence="2">MQB_Silv_108</strain>
    </source>
</reference>